<keyword evidence="5" id="KW-1185">Reference proteome</keyword>
<evidence type="ECO:0000256" key="1">
    <source>
        <dbReference type="ARBA" id="ARBA00007169"/>
    </source>
</evidence>
<accession>A0A840QIJ1</accession>
<dbReference type="InterPro" id="IPR029058">
    <property type="entry name" value="AB_hydrolase_fold"/>
</dbReference>
<comment type="similarity">
    <text evidence="1">Belongs to the thioesterase family.</text>
</comment>
<reference evidence="4 5" key="1">
    <citation type="submission" date="2020-08" db="EMBL/GenBank/DDBJ databases">
        <title>Sequencing the genomes of 1000 actinobacteria strains.</title>
        <authorList>
            <person name="Klenk H.-P."/>
        </authorList>
    </citation>
    <scope>NUCLEOTIDE SEQUENCE [LARGE SCALE GENOMIC DNA]</scope>
    <source>
        <strain evidence="4 5">DSM 45584</strain>
    </source>
</reference>
<name>A0A840QIJ1_9PSEU</name>
<evidence type="ECO:0000256" key="2">
    <source>
        <dbReference type="ARBA" id="ARBA00022801"/>
    </source>
</evidence>
<dbReference type="InterPro" id="IPR020802">
    <property type="entry name" value="TesA-like"/>
</dbReference>
<evidence type="ECO:0000313" key="5">
    <source>
        <dbReference type="Proteomes" id="UP000584374"/>
    </source>
</evidence>
<dbReference type="InterPro" id="IPR001031">
    <property type="entry name" value="Thioesterase"/>
</dbReference>
<dbReference type="PANTHER" id="PTHR11487">
    <property type="entry name" value="THIOESTERASE"/>
    <property type="match status" value="1"/>
</dbReference>
<dbReference type="AlphaFoldDB" id="A0A840QIJ1"/>
<dbReference type="GO" id="GO:0008610">
    <property type="term" value="P:lipid biosynthetic process"/>
    <property type="evidence" value="ECO:0007669"/>
    <property type="project" value="TreeGrafter"/>
</dbReference>
<organism evidence="4 5">
    <name type="scientific">Saccharopolyspora phatthalungensis</name>
    <dbReference type="NCBI Taxonomy" id="664693"/>
    <lineage>
        <taxon>Bacteria</taxon>
        <taxon>Bacillati</taxon>
        <taxon>Actinomycetota</taxon>
        <taxon>Actinomycetes</taxon>
        <taxon>Pseudonocardiales</taxon>
        <taxon>Pseudonocardiaceae</taxon>
        <taxon>Saccharopolyspora</taxon>
    </lineage>
</organism>
<proteinExistence type="inferred from homology"/>
<evidence type="ECO:0000259" key="3">
    <source>
        <dbReference type="SMART" id="SM00824"/>
    </source>
</evidence>
<comment type="caution">
    <text evidence="4">The sequence shown here is derived from an EMBL/GenBank/DDBJ whole genome shotgun (WGS) entry which is preliminary data.</text>
</comment>
<gene>
    <name evidence="4" type="ORF">BJ970_006297</name>
</gene>
<dbReference type="Pfam" id="PF00975">
    <property type="entry name" value="Thioesterase"/>
    <property type="match status" value="1"/>
</dbReference>
<dbReference type="Gene3D" id="3.40.50.1820">
    <property type="entry name" value="alpha/beta hydrolase"/>
    <property type="match status" value="1"/>
</dbReference>
<dbReference type="SMART" id="SM00824">
    <property type="entry name" value="PKS_TE"/>
    <property type="match status" value="1"/>
</dbReference>
<dbReference type="Proteomes" id="UP000584374">
    <property type="component" value="Unassembled WGS sequence"/>
</dbReference>
<sequence length="261" mass="29230">MPLDSDLWFRRYHNGPDAEIGLVCFPHAGGAANFYLPMSTALSTTTQVLSVQYPGRQDRHTEPLIDDIHRLADEVFEAFRPLADRRWAFFGHSMGATVAFEVARRLDDAGIPPVMLFASGRRAPSSHREERVHLLDDRGVISELKALSGTDTRVFDNPELVELILPLVRSDYRAIETYRPRSSVPLSCPIVTLVGDTDPLATRQEAEAWEQHTTGKFELHTYSGGHFYINDHRPKVIEVVSSALAAHTNGDFNGNQRVDSH</sequence>
<dbReference type="EMBL" id="JACHIW010000002">
    <property type="protein sequence ID" value="MBB5158698.1"/>
    <property type="molecule type" value="Genomic_DNA"/>
</dbReference>
<dbReference type="InterPro" id="IPR012223">
    <property type="entry name" value="TEII"/>
</dbReference>
<keyword evidence="2" id="KW-0378">Hydrolase</keyword>
<dbReference type="SUPFAM" id="SSF53474">
    <property type="entry name" value="alpha/beta-Hydrolases"/>
    <property type="match status" value="1"/>
</dbReference>
<protein>
    <submittedName>
        <fullName evidence="4">Surfactin synthase thioesterase subunit</fullName>
    </submittedName>
</protein>
<evidence type="ECO:0000313" key="4">
    <source>
        <dbReference type="EMBL" id="MBB5158698.1"/>
    </source>
</evidence>
<dbReference type="PANTHER" id="PTHR11487:SF0">
    <property type="entry name" value="S-ACYL FATTY ACID SYNTHASE THIOESTERASE, MEDIUM CHAIN"/>
    <property type="match status" value="1"/>
</dbReference>
<feature type="domain" description="Thioesterase TesA-like" evidence="3">
    <location>
        <begin position="23"/>
        <end position="244"/>
    </location>
</feature>
<dbReference type="RefSeq" id="WP_184730623.1">
    <property type="nucleotide sequence ID" value="NZ_JACHIW010000002.1"/>
</dbReference>
<dbReference type="GO" id="GO:0016787">
    <property type="term" value="F:hydrolase activity"/>
    <property type="evidence" value="ECO:0007669"/>
    <property type="project" value="UniProtKB-KW"/>
</dbReference>